<dbReference type="SUPFAM" id="SSF53955">
    <property type="entry name" value="Lysozyme-like"/>
    <property type="match status" value="1"/>
</dbReference>
<dbReference type="EMBL" id="JBBGZA010000001">
    <property type="protein sequence ID" value="MEJ5095920.1"/>
    <property type="molecule type" value="Genomic_DNA"/>
</dbReference>
<evidence type="ECO:0000259" key="2">
    <source>
        <dbReference type="Pfam" id="PF09374"/>
    </source>
</evidence>
<name>A0ABU8Q8Q2_9SPHN</name>
<accession>A0ABU8Q8Q2</accession>
<dbReference type="GO" id="GO:0016787">
    <property type="term" value="F:hydrolase activity"/>
    <property type="evidence" value="ECO:0007669"/>
    <property type="project" value="UniProtKB-KW"/>
</dbReference>
<sequence length="179" mass="19382">MTIETLIDEVIAREGGFVDHPADRGGPTRWGLTEAVARRNGYDGPMRTLPRSVAADLYCRLYWERPRFADVAARAPNLAAELFDTGINMGPKVATSFLQRALNALNRGATDYADLRVDGAIGPATLAALDTFLASRGTLGEAVLVKACDALQGARYLDLAEQRPANEAFLYGWLANRLG</sequence>
<dbReference type="Proteomes" id="UP001380365">
    <property type="component" value="Unassembled WGS sequence"/>
</dbReference>
<dbReference type="Gene3D" id="1.20.141.10">
    <property type="entry name" value="Chitosanase, subunit A, domain 1"/>
    <property type="match status" value="1"/>
</dbReference>
<dbReference type="CDD" id="cd13926">
    <property type="entry name" value="N-acetylmuramidase_GH108"/>
    <property type="match status" value="1"/>
</dbReference>
<comment type="caution">
    <text evidence="3">The sequence shown here is derived from an EMBL/GenBank/DDBJ whole genome shotgun (WGS) entry which is preliminary data.</text>
</comment>
<keyword evidence="4" id="KW-1185">Reference proteome</keyword>
<dbReference type="InterPro" id="IPR023346">
    <property type="entry name" value="Lysozyme-like_dom_sf"/>
</dbReference>
<proteinExistence type="predicted"/>
<evidence type="ECO:0000313" key="4">
    <source>
        <dbReference type="Proteomes" id="UP001380365"/>
    </source>
</evidence>
<protein>
    <submittedName>
        <fullName evidence="3">Glycosyl hydrolase 108 family protein</fullName>
    </submittedName>
</protein>
<feature type="domain" description="TtsA-like Glycoside hydrolase family 108" evidence="1">
    <location>
        <begin position="8"/>
        <end position="90"/>
    </location>
</feature>
<dbReference type="InterPro" id="IPR008565">
    <property type="entry name" value="TtsA-like_GH18_dom"/>
</dbReference>
<reference evidence="3 4" key="1">
    <citation type="submission" date="2023-12" db="EMBL/GenBank/DDBJ databases">
        <title>Gut-associated functions are favored during microbiome assembly across C. elegans life.</title>
        <authorList>
            <person name="Zimmermann J."/>
        </authorList>
    </citation>
    <scope>NUCLEOTIDE SEQUENCE [LARGE SCALE GENOMIC DNA]</scope>
    <source>
        <strain evidence="3 4">JUb134</strain>
    </source>
</reference>
<dbReference type="Pfam" id="PF09374">
    <property type="entry name" value="PG_binding_3"/>
    <property type="match status" value="1"/>
</dbReference>
<evidence type="ECO:0000313" key="3">
    <source>
        <dbReference type="EMBL" id="MEJ5095920.1"/>
    </source>
</evidence>
<organism evidence="3 4">
    <name type="scientific">Sphingomonas molluscorum</name>
    <dbReference type="NCBI Taxonomy" id="418184"/>
    <lineage>
        <taxon>Bacteria</taxon>
        <taxon>Pseudomonadati</taxon>
        <taxon>Pseudomonadota</taxon>
        <taxon>Alphaproteobacteria</taxon>
        <taxon>Sphingomonadales</taxon>
        <taxon>Sphingomonadaceae</taxon>
        <taxon>Sphingomonas</taxon>
    </lineage>
</organism>
<dbReference type="RefSeq" id="WP_132883091.1">
    <property type="nucleotide sequence ID" value="NZ_JBBGZA010000001.1"/>
</dbReference>
<dbReference type="Pfam" id="PF05838">
    <property type="entry name" value="Glyco_hydro_108"/>
    <property type="match status" value="1"/>
</dbReference>
<gene>
    <name evidence="3" type="ORF">WH159_15435</name>
</gene>
<feature type="domain" description="Peptidoglycan binding" evidence="2">
    <location>
        <begin position="94"/>
        <end position="177"/>
    </location>
</feature>
<dbReference type="InterPro" id="IPR018537">
    <property type="entry name" value="Peptidoglycan-bd_3"/>
</dbReference>
<keyword evidence="3" id="KW-0378">Hydrolase</keyword>
<evidence type="ECO:0000259" key="1">
    <source>
        <dbReference type="Pfam" id="PF05838"/>
    </source>
</evidence>